<comment type="caution">
    <text evidence="1">The sequence shown here is derived from an EMBL/GenBank/DDBJ whole genome shotgun (WGS) entry which is preliminary data.</text>
</comment>
<accession>A0A8H6XEB5</accession>
<organism evidence="1 2">
    <name type="scientific">Mycena venus</name>
    <dbReference type="NCBI Taxonomy" id="2733690"/>
    <lineage>
        <taxon>Eukaryota</taxon>
        <taxon>Fungi</taxon>
        <taxon>Dikarya</taxon>
        <taxon>Basidiomycota</taxon>
        <taxon>Agaricomycotina</taxon>
        <taxon>Agaricomycetes</taxon>
        <taxon>Agaricomycetidae</taxon>
        <taxon>Agaricales</taxon>
        <taxon>Marasmiineae</taxon>
        <taxon>Mycenaceae</taxon>
        <taxon>Mycena</taxon>
    </lineage>
</organism>
<proteinExistence type="predicted"/>
<dbReference type="Pfam" id="PF10604">
    <property type="entry name" value="Polyketide_cyc2"/>
    <property type="match status" value="1"/>
</dbReference>
<gene>
    <name evidence="1" type="ORF">MVEN_01897800</name>
</gene>
<keyword evidence="2" id="KW-1185">Reference proteome</keyword>
<dbReference type="Proteomes" id="UP000620124">
    <property type="component" value="Unassembled WGS sequence"/>
</dbReference>
<dbReference type="Gene3D" id="3.30.530.20">
    <property type="match status" value="1"/>
</dbReference>
<dbReference type="AlphaFoldDB" id="A0A8H6XEB5"/>
<dbReference type="EMBL" id="JACAZI010000019">
    <property type="protein sequence ID" value="KAF7339813.1"/>
    <property type="molecule type" value="Genomic_DNA"/>
</dbReference>
<dbReference type="InterPro" id="IPR023393">
    <property type="entry name" value="START-like_dom_sf"/>
</dbReference>
<dbReference type="InterPro" id="IPR019587">
    <property type="entry name" value="Polyketide_cyclase/dehydratase"/>
</dbReference>
<sequence length="233" mass="26209">MSGVPPLASSGVFSVGDSVLINAPREKVWKILLDFPSYEEWNPYTRTCTFVSESGSAIDDQTLGVGKLFVSRANLPPAGLTPPRQSGSSRITTLDHDNFRVAWVTPGLLAWFLFVERWTMLTVVDGKTKWETFEVFSGILAYIVYWVHYKNLLLAFRAMAEALKSRRSCTIISESGSIVEDQTLAEGKLFVTCVNLPPEMTPPRYKGTTLDHDNFRVAWETPGFMSWFVNVER</sequence>
<evidence type="ECO:0000313" key="2">
    <source>
        <dbReference type="Proteomes" id="UP000620124"/>
    </source>
</evidence>
<dbReference type="CDD" id="cd07822">
    <property type="entry name" value="SRPBCC_4"/>
    <property type="match status" value="1"/>
</dbReference>
<reference evidence="1" key="1">
    <citation type="submission" date="2020-05" db="EMBL/GenBank/DDBJ databases">
        <title>Mycena genomes resolve the evolution of fungal bioluminescence.</title>
        <authorList>
            <person name="Tsai I.J."/>
        </authorList>
    </citation>
    <scope>NUCLEOTIDE SEQUENCE</scope>
    <source>
        <strain evidence="1">CCC161011</strain>
    </source>
</reference>
<dbReference type="OrthoDB" id="509124at2759"/>
<protein>
    <submittedName>
        <fullName evidence="1">Uncharacterized protein</fullName>
    </submittedName>
</protein>
<evidence type="ECO:0000313" key="1">
    <source>
        <dbReference type="EMBL" id="KAF7339813.1"/>
    </source>
</evidence>
<dbReference type="SUPFAM" id="SSF55961">
    <property type="entry name" value="Bet v1-like"/>
    <property type="match status" value="1"/>
</dbReference>
<name>A0A8H6XEB5_9AGAR</name>